<organism evidence="2 3">
    <name type="scientific">Aliiglaciecola litoralis</name>
    <dbReference type="NCBI Taxonomy" id="582857"/>
    <lineage>
        <taxon>Bacteria</taxon>
        <taxon>Pseudomonadati</taxon>
        <taxon>Pseudomonadota</taxon>
        <taxon>Gammaproteobacteria</taxon>
        <taxon>Alteromonadales</taxon>
        <taxon>Alteromonadaceae</taxon>
        <taxon>Aliiglaciecola</taxon>
    </lineage>
</organism>
<keyword evidence="3" id="KW-1185">Reference proteome</keyword>
<protein>
    <submittedName>
        <fullName evidence="2">Uncharacterized protein</fullName>
    </submittedName>
</protein>
<comment type="caution">
    <text evidence="2">The sequence shown here is derived from an EMBL/GenBank/DDBJ whole genome shotgun (WGS) entry which is preliminary data.</text>
</comment>
<feature type="chain" id="PRO_5046964692" evidence="1">
    <location>
        <begin position="27"/>
        <end position="99"/>
    </location>
</feature>
<gene>
    <name evidence="2" type="ORF">GCM10009114_12530</name>
</gene>
<dbReference type="RefSeq" id="WP_343857675.1">
    <property type="nucleotide sequence ID" value="NZ_BAAAFD010000002.1"/>
</dbReference>
<feature type="signal peptide" evidence="1">
    <location>
        <begin position="1"/>
        <end position="26"/>
    </location>
</feature>
<proteinExistence type="predicted"/>
<evidence type="ECO:0000256" key="1">
    <source>
        <dbReference type="SAM" id="SignalP"/>
    </source>
</evidence>
<evidence type="ECO:0000313" key="2">
    <source>
        <dbReference type="EMBL" id="GAA0854944.1"/>
    </source>
</evidence>
<sequence>MQTLPKQKGITLIAAILLALAAAALAALLSGWYSANAVAHGNRCTRDMLRMQTDENLYNQSVASGSPDVALCNKINNAIDQYNKTCGSDFGTFPRKTCG</sequence>
<accession>A0ABP3WPV0</accession>
<dbReference type="EMBL" id="BAAAFD010000002">
    <property type="protein sequence ID" value="GAA0854944.1"/>
    <property type="molecule type" value="Genomic_DNA"/>
</dbReference>
<keyword evidence="1" id="KW-0732">Signal</keyword>
<name>A0ABP3WPV0_9ALTE</name>
<reference evidence="3" key="1">
    <citation type="journal article" date="2019" name="Int. J. Syst. Evol. Microbiol.">
        <title>The Global Catalogue of Microorganisms (GCM) 10K type strain sequencing project: providing services to taxonomists for standard genome sequencing and annotation.</title>
        <authorList>
            <consortium name="The Broad Institute Genomics Platform"/>
            <consortium name="The Broad Institute Genome Sequencing Center for Infectious Disease"/>
            <person name="Wu L."/>
            <person name="Ma J."/>
        </authorList>
    </citation>
    <scope>NUCLEOTIDE SEQUENCE [LARGE SCALE GENOMIC DNA]</scope>
    <source>
        <strain evidence="3">JCM 15896</strain>
    </source>
</reference>
<dbReference type="Proteomes" id="UP001500359">
    <property type="component" value="Unassembled WGS sequence"/>
</dbReference>
<evidence type="ECO:0000313" key="3">
    <source>
        <dbReference type="Proteomes" id="UP001500359"/>
    </source>
</evidence>